<accession>A0A1B4LBL1</accession>
<gene>
    <name evidence="1" type="ORF">WJ35_05330</name>
</gene>
<reference evidence="1 2" key="1">
    <citation type="submission" date="2015-12" db="EMBL/GenBank/DDBJ databases">
        <title>Diversity of Burkholderia near neighbor genomes.</title>
        <authorList>
            <person name="Sahl J."/>
            <person name="Wagner D."/>
            <person name="Keim P."/>
        </authorList>
    </citation>
    <scope>NUCLEOTIDE SEQUENCE [LARGE SCALE GENOMIC DNA]</scope>
    <source>
        <strain evidence="1 2">MSMB0783</strain>
    </source>
</reference>
<sequence length="81" mass="9211">MVLRLVKDQNGALKVLTLGMQGDTQLQQDFLPIRKICISQHHAKDEWITSGHLPTNWLPQHLHHNLLEGTMSILKSSSFLT</sequence>
<proteinExistence type="predicted"/>
<dbReference type="EMBL" id="CP013420">
    <property type="protein sequence ID" value="AOJ74546.1"/>
    <property type="molecule type" value="Genomic_DNA"/>
</dbReference>
<dbReference type="Proteomes" id="UP000243680">
    <property type="component" value="Chromosome 1"/>
</dbReference>
<dbReference type="AlphaFoldDB" id="A0A1B4LBL1"/>
<name>A0A1B4LBL1_9BURK</name>
<protein>
    <submittedName>
        <fullName evidence="1">Uncharacterized protein</fullName>
    </submittedName>
</protein>
<evidence type="ECO:0000313" key="1">
    <source>
        <dbReference type="EMBL" id="AOJ74546.1"/>
    </source>
</evidence>
<evidence type="ECO:0000313" key="2">
    <source>
        <dbReference type="Proteomes" id="UP000243680"/>
    </source>
</evidence>
<organism evidence="1 2">
    <name type="scientific">Burkholderia ubonensis</name>
    <dbReference type="NCBI Taxonomy" id="101571"/>
    <lineage>
        <taxon>Bacteria</taxon>
        <taxon>Pseudomonadati</taxon>
        <taxon>Pseudomonadota</taxon>
        <taxon>Betaproteobacteria</taxon>
        <taxon>Burkholderiales</taxon>
        <taxon>Burkholderiaceae</taxon>
        <taxon>Burkholderia</taxon>
        <taxon>Burkholderia cepacia complex</taxon>
    </lineage>
</organism>